<dbReference type="EMBL" id="AODQ01000137">
    <property type="protein sequence ID" value="EMR01184.1"/>
    <property type="molecule type" value="Genomic_DNA"/>
</dbReference>
<dbReference type="OrthoDB" id="1525231at2"/>
<proteinExistence type="predicted"/>
<protein>
    <recommendedName>
        <fullName evidence="4">Permease</fullName>
    </recommendedName>
</protein>
<dbReference type="AlphaFoldDB" id="M7NRR0"/>
<name>M7NRR0_9BACT</name>
<evidence type="ECO:0000313" key="3">
    <source>
        <dbReference type="Proteomes" id="UP000011910"/>
    </source>
</evidence>
<feature type="transmembrane region" description="Helical" evidence="1">
    <location>
        <begin position="45"/>
        <end position="63"/>
    </location>
</feature>
<evidence type="ECO:0000313" key="2">
    <source>
        <dbReference type="EMBL" id="EMR01184.1"/>
    </source>
</evidence>
<dbReference type="RefSeq" id="WP_009197067.1">
    <property type="nucleotide sequence ID" value="NZ_AODQ01000137.1"/>
</dbReference>
<organism evidence="2 3">
    <name type="scientific">Cesiribacter andamanensis AMV16</name>
    <dbReference type="NCBI Taxonomy" id="1279009"/>
    <lineage>
        <taxon>Bacteria</taxon>
        <taxon>Pseudomonadati</taxon>
        <taxon>Bacteroidota</taxon>
        <taxon>Cytophagia</taxon>
        <taxon>Cytophagales</taxon>
        <taxon>Cesiribacteraceae</taxon>
        <taxon>Cesiribacter</taxon>
    </lineage>
</organism>
<sequence length="132" mass="14260">MKIAVKLFLIVFLAFWAEQVFPWWSVAVCAALVSALIPTTGKKAFWSGFAGIGLLWLFFALFYSIQTDFVLTQRVANLFGVGSSVVIILLTALIGAVVGGLGALTGNQLRQSLRTAPPRPRHYSSAQDEAGN</sequence>
<keyword evidence="1" id="KW-0812">Transmembrane</keyword>
<accession>M7NRR0</accession>
<keyword evidence="1" id="KW-1133">Transmembrane helix</keyword>
<reference evidence="2 3" key="1">
    <citation type="journal article" date="2013" name="Genome Announc.">
        <title>Draft Genome Sequence of Cesiribacter andamanensis Strain AMV16T, Isolated from a Soil Sample from a Mud Volcano in the Andaman Islands, India.</title>
        <authorList>
            <person name="Shivaji S."/>
            <person name="Ara S."/>
            <person name="Begum Z."/>
            <person name="Srinivas T.N."/>
            <person name="Singh A."/>
            <person name="Kumar Pinnaka A."/>
        </authorList>
    </citation>
    <scope>NUCLEOTIDE SEQUENCE [LARGE SCALE GENOMIC DNA]</scope>
    <source>
        <strain evidence="2 3">AMV16</strain>
    </source>
</reference>
<dbReference type="STRING" id="1279009.ADICEAN_03688"/>
<evidence type="ECO:0008006" key="4">
    <source>
        <dbReference type="Google" id="ProtNLM"/>
    </source>
</evidence>
<dbReference type="Proteomes" id="UP000011910">
    <property type="component" value="Unassembled WGS sequence"/>
</dbReference>
<comment type="caution">
    <text evidence="2">The sequence shown here is derived from an EMBL/GenBank/DDBJ whole genome shotgun (WGS) entry which is preliminary data.</text>
</comment>
<keyword evidence="1" id="KW-0472">Membrane</keyword>
<feature type="transmembrane region" description="Helical" evidence="1">
    <location>
        <begin position="75"/>
        <end position="104"/>
    </location>
</feature>
<gene>
    <name evidence="2" type="ORF">ADICEAN_03688</name>
</gene>
<evidence type="ECO:0000256" key="1">
    <source>
        <dbReference type="SAM" id="Phobius"/>
    </source>
</evidence>
<keyword evidence="3" id="KW-1185">Reference proteome</keyword>